<protein>
    <recommendedName>
        <fullName evidence="1">Methyltransferase small domain-containing protein</fullName>
    </recommendedName>
</protein>
<dbReference type="RefSeq" id="WP_006308616.1">
    <property type="nucleotide sequence ID" value="NZ_JH601133.1"/>
</dbReference>
<feature type="domain" description="Methyltransferase small" evidence="1">
    <location>
        <begin position="55"/>
        <end position="199"/>
    </location>
</feature>
<dbReference type="InterPro" id="IPR007848">
    <property type="entry name" value="Small_mtfrase_dom"/>
</dbReference>
<dbReference type="Gene3D" id="3.40.50.150">
    <property type="entry name" value="Vaccinia Virus protein VP39"/>
    <property type="match status" value="1"/>
</dbReference>
<dbReference type="Proteomes" id="UP000006190">
    <property type="component" value="Unassembled WGS sequence"/>
</dbReference>
<dbReference type="GO" id="GO:0008168">
    <property type="term" value="F:methyltransferase activity"/>
    <property type="evidence" value="ECO:0007669"/>
    <property type="project" value="InterPro"/>
</dbReference>
<name>H3NHQ4_9LACT</name>
<dbReference type="PANTHER" id="PTHR47739:SF1">
    <property type="entry name" value="TRNA1(VAL) (ADENINE(37)-N6)-METHYLTRANSFERASE"/>
    <property type="match status" value="1"/>
</dbReference>
<organism evidence="2 3">
    <name type="scientific">Facklamia languida CCUG 37842</name>
    <dbReference type="NCBI Taxonomy" id="883113"/>
    <lineage>
        <taxon>Bacteria</taxon>
        <taxon>Bacillati</taxon>
        <taxon>Bacillota</taxon>
        <taxon>Bacilli</taxon>
        <taxon>Lactobacillales</taxon>
        <taxon>Aerococcaceae</taxon>
        <taxon>Facklamia</taxon>
    </lineage>
</organism>
<sequence length="262" mass="29779">MIQHKQMPPLTDSQRALVCDGERVDYLLREEAYIIQNPAYFPFSLDAVLLADFVKLPKKKALRVMDFCTGGGVIPILLAHRTSARIEGIEIQGPIAEMAQRTVKLNGLSHQVTIHQGDIKDLTKPKQEYDLITCNPPFFTFDSSPEQKQATHLAIARHEILLSLDQWIAKAGLLLKDKGRLFLVFRTNRLDDLMTQLLSHHFAIHRMRFVHPKAGQLANMVLVEARYRGGLQGVRVEAPLIVHQEDGTYSEEMRRIYYGDPA</sequence>
<proteinExistence type="predicted"/>
<reference evidence="2 3" key="1">
    <citation type="submission" date="2012-01" db="EMBL/GenBank/DDBJ databases">
        <title>The Genome Sequence of Facklamia languida CCUG 37842.</title>
        <authorList>
            <consortium name="The Broad Institute Genome Sequencing Platform"/>
            <person name="Earl A."/>
            <person name="Ward D."/>
            <person name="Feldgarden M."/>
            <person name="Gevers D."/>
            <person name="Huys G."/>
            <person name="Young S.K."/>
            <person name="Zeng Q."/>
            <person name="Gargeya S."/>
            <person name="Fitzgerald M."/>
            <person name="Haas B."/>
            <person name="Abouelleil A."/>
            <person name="Alvarado L."/>
            <person name="Arachchi H.M."/>
            <person name="Berlin A."/>
            <person name="Chapman S.B."/>
            <person name="Gearin G."/>
            <person name="Goldberg J."/>
            <person name="Griggs A."/>
            <person name="Gujja S."/>
            <person name="Hansen M."/>
            <person name="Heiman D."/>
            <person name="Howarth C."/>
            <person name="Larimer J."/>
            <person name="Lui A."/>
            <person name="MacDonald P.J.P."/>
            <person name="McCowen C."/>
            <person name="Montmayeur A."/>
            <person name="Murphy C."/>
            <person name="Neiman D."/>
            <person name="Pearson M."/>
            <person name="Priest M."/>
            <person name="Roberts A."/>
            <person name="Saif S."/>
            <person name="Shea T."/>
            <person name="Sisk P."/>
            <person name="Stolte C."/>
            <person name="Sykes S."/>
            <person name="Wortman J."/>
            <person name="Nusbaum C."/>
            <person name="Birren B."/>
        </authorList>
    </citation>
    <scope>NUCLEOTIDE SEQUENCE [LARGE SCALE GENOMIC DNA]</scope>
    <source>
        <strain evidence="2 3">CCUG 37842</strain>
    </source>
</reference>
<dbReference type="CDD" id="cd02440">
    <property type="entry name" value="AdoMet_MTases"/>
    <property type="match status" value="1"/>
</dbReference>
<accession>H3NHQ4</accession>
<evidence type="ECO:0000313" key="3">
    <source>
        <dbReference type="Proteomes" id="UP000006190"/>
    </source>
</evidence>
<evidence type="ECO:0000313" key="2">
    <source>
        <dbReference type="EMBL" id="EHR37960.1"/>
    </source>
</evidence>
<dbReference type="Pfam" id="PF05175">
    <property type="entry name" value="MTS"/>
    <property type="match status" value="1"/>
</dbReference>
<dbReference type="EMBL" id="AGEG01000003">
    <property type="protein sequence ID" value="EHR37960.1"/>
    <property type="molecule type" value="Genomic_DNA"/>
</dbReference>
<comment type="caution">
    <text evidence="2">The sequence shown here is derived from an EMBL/GenBank/DDBJ whole genome shotgun (WGS) entry which is preliminary data.</text>
</comment>
<dbReference type="PANTHER" id="PTHR47739">
    <property type="entry name" value="TRNA1(VAL) (ADENINE(37)-N6)-METHYLTRANSFERASE"/>
    <property type="match status" value="1"/>
</dbReference>
<dbReference type="eggNOG" id="COG4123">
    <property type="taxonomic scope" value="Bacteria"/>
</dbReference>
<evidence type="ECO:0000259" key="1">
    <source>
        <dbReference type="Pfam" id="PF05175"/>
    </source>
</evidence>
<dbReference type="HOGENOM" id="CLU_061983_3_0_9"/>
<dbReference type="OrthoDB" id="9777257at2"/>
<dbReference type="SUPFAM" id="SSF53335">
    <property type="entry name" value="S-adenosyl-L-methionine-dependent methyltransferases"/>
    <property type="match status" value="1"/>
</dbReference>
<dbReference type="InterPro" id="IPR050210">
    <property type="entry name" value="tRNA_Adenine-N(6)_MTase"/>
</dbReference>
<keyword evidence="3" id="KW-1185">Reference proteome</keyword>
<dbReference type="AlphaFoldDB" id="H3NHQ4"/>
<dbReference type="PATRIC" id="fig|883113.3.peg.592"/>
<dbReference type="STRING" id="883113.HMPREF9708_00589"/>
<dbReference type="InterPro" id="IPR029063">
    <property type="entry name" value="SAM-dependent_MTases_sf"/>
</dbReference>
<gene>
    <name evidence="2" type="ORF">HMPREF9708_00589</name>
</gene>